<dbReference type="Proteomes" id="UP000250043">
    <property type="component" value="Unassembled WGS sequence"/>
</dbReference>
<evidence type="ECO:0000313" key="3">
    <source>
        <dbReference type="Proteomes" id="UP000250043"/>
    </source>
</evidence>
<gene>
    <name evidence="2" type="ORF">OBBRIDRAFT_776951</name>
</gene>
<dbReference type="AlphaFoldDB" id="A0A8E2AYJ4"/>
<dbReference type="EMBL" id="KV722404">
    <property type="protein sequence ID" value="OCH90437.1"/>
    <property type="molecule type" value="Genomic_DNA"/>
</dbReference>
<dbReference type="PANTHER" id="PTHR24148:SF64">
    <property type="entry name" value="HETEROKARYON INCOMPATIBILITY DOMAIN-CONTAINING PROTEIN"/>
    <property type="match status" value="1"/>
</dbReference>
<organism evidence="2 3">
    <name type="scientific">Obba rivulosa</name>
    <dbReference type="NCBI Taxonomy" id="1052685"/>
    <lineage>
        <taxon>Eukaryota</taxon>
        <taxon>Fungi</taxon>
        <taxon>Dikarya</taxon>
        <taxon>Basidiomycota</taxon>
        <taxon>Agaricomycotina</taxon>
        <taxon>Agaricomycetes</taxon>
        <taxon>Polyporales</taxon>
        <taxon>Gelatoporiaceae</taxon>
        <taxon>Obba</taxon>
    </lineage>
</organism>
<evidence type="ECO:0000259" key="1">
    <source>
        <dbReference type="Pfam" id="PF06985"/>
    </source>
</evidence>
<evidence type="ECO:0000313" key="2">
    <source>
        <dbReference type="EMBL" id="OCH90437.1"/>
    </source>
</evidence>
<dbReference type="InterPro" id="IPR052895">
    <property type="entry name" value="HetReg/Transcr_Mod"/>
</dbReference>
<accession>A0A8E2AYJ4</accession>
<feature type="domain" description="Heterokaryon incompatibility" evidence="1">
    <location>
        <begin position="48"/>
        <end position="174"/>
    </location>
</feature>
<proteinExistence type="predicted"/>
<protein>
    <recommendedName>
        <fullName evidence="1">Heterokaryon incompatibility domain-containing protein</fullName>
    </recommendedName>
</protein>
<dbReference type="PANTHER" id="PTHR24148">
    <property type="entry name" value="ANKYRIN REPEAT DOMAIN-CONTAINING PROTEIN 39 HOMOLOG-RELATED"/>
    <property type="match status" value="1"/>
</dbReference>
<reference evidence="2 3" key="1">
    <citation type="submission" date="2016-07" db="EMBL/GenBank/DDBJ databases">
        <title>Draft genome of the white-rot fungus Obba rivulosa 3A-2.</title>
        <authorList>
            <consortium name="DOE Joint Genome Institute"/>
            <person name="Miettinen O."/>
            <person name="Riley R."/>
            <person name="Acob R."/>
            <person name="Barry K."/>
            <person name="Cullen D."/>
            <person name="De Vries R."/>
            <person name="Hainaut M."/>
            <person name="Hatakka A."/>
            <person name="Henrissat B."/>
            <person name="Hilden K."/>
            <person name="Kuo R."/>
            <person name="Labutti K."/>
            <person name="Lipzen A."/>
            <person name="Makela M.R."/>
            <person name="Sandor L."/>
            <person name="Spatafora J.W."/>
            <person name="Grigoriev I.V."/>
            <person name="Hibbett D.S."/>
        </authorList>
    </citation>
    <scope>NUCLEOTIDE SEQUENCE [LARGE SCALE GENOMIC DNA]</scope>
    <source>
        <strain evidence="2 3">3A-2</strain>
    </source>
</reference>
<dbReference type="Pfam" id="PF06985">
    <property type="entry name" value="HET"/>
    <property type="match status" value="1"/>
</dbReference>
<dbReference type="InterPro" id="IPR010730">
    <property type="entry name" value="HET"/>
</dbReference>
<name>A0A8E2AYJ4_9APHY</name>
<dbReference type="OrthoDB" id="6329284at2759"/>
<sequence>MSSDTHVMEFRVLVETNNPPGPDVLDIDGMSWTLTPPLDIESATIPPYVCISYTWGDQRDRNPLRPTVEMSINTLRVVRAVVSQFSGKAIWIDAFSIPTDPLRKRATLESLGYIFSNAEAVVAVLSAESAYAIQRIDALLTGVQPGHAPSEVPSDVLDVLDMDAWIRSVWTYQEVVNSRELYFIMGTGPSTRVVEGEHFLNILGHYYTIFTRSHHTKSLAIQAEYPYVNSILDLLAEWQMQQSHSVMSIMSGMNHRVWTTPVNYFYSVIGSITTQPSRRPVQSSVEDLAEKTMVISETKGDFSFIFAALPRDIRPGNRWRPQPGVLNSILTSHPWGYRQSARRVDGGVVLENVVVLPTTDEEGEMSEEAKRYLSDLISSNLFGDDLDDKNIAIEAYHIFKKLGFLGPEEWYMTTDGYFYPFESLPNGRGRRICISGELRWVFGAPGLALVEYEGDMCYTPGIHLGLVRSELSEILLH</sequence>
<keyword evidence="3" id="KW-1185">Reference proteome</keyword>